<dbReference type="EMBL" id="AOJK01000081">
    <property type="protein sequence ID" value="ELZ39204.1"/>
    <property type="molecule type" value="Genomic_DNA"/>
</dbReference>
<name>M0DYM4_9EURY</name>
<sequence length="85" mass="9900">MTGFNLLHRFGIAMVVRERFVHFANIESISIGDMVWAVPSLFDERMELSNRYATLRNVGLVMNGRLVCGDDSVLRHCHRLWYVCR</sequence>
<dbReference type="AlphaFoldDB" id="M0DYM4"/>
<reference evidence="1 2" key="1">
    <citation type="journal article" date="2014" name="PLoS Genet.">
        <title>Phylogenetically driven sequencing of extremely halophilic archaea reveals strategies for static and dynamic osmo-response.</title>
        <authorList>
            <person name="Becker E.A."/>
            <person name="Seitzer P.M."/>
            <person name="Tritt A."/>
            <person name="Larsen D."/>
            <person name="Krusor M."/>
            <person name="Yao A.I."/>
            <person name="Wu D."/>
            <person name="Madern D."/>
            <person name="Eisen J.A."/>
            <person name="Darling A.E."/>
            <person name="Facciotti M.T."/>
        </authorList>
    </citation>
    <scope>NUCLEOTIDE SEQUENCE [LARGE SCALE GENOMIC DNA]</scope>
    <source>
        <strain evidence="1 2">DSM 19288</strain>
    </source>
</reference>
<gene>
    <name evidence="1" type="ORF">C463_17333</name>
</gene>
<dbReference type="Proteomes" id="UP000011586">
    <property type="component" value="Unassembled WGS sequence"/>
</dbReference>
<dbReference type="STRING" id="1227465.C463_17333"/>
<proteinExistence type="predicted"/>
<keyword evidence="2" id="KW-1185">Reference proteome</keyword>
<protein>
    <submittedName>
        <fullName evidence="1">Uncharacterized protein</fullName>
    </submittedName>
</protein>
<accession>M0DYM4</accession>
<evidence type="ECO:0000313" key="1">
    <source>
        <dbReference type="EMBL" id="ELZ39204.1"/>
    </source>
</evidence>
<evidence type="ECO:0000313" key="2">
    <source>
        <dbReference type="Proteomes" id="UP000011586"/>
    </source>
</evidence>
<organism evidence="1 2">
    <name type="scientific">Halorubrum californiense DSM 19288</name>
    <dbReference type="NCBI Taxonomy" id="1227465"/>
    <lineage>
        <taxon>Archaea</taxon>
        <taxon>Methanobacteriati</taxon>
        <taxon>Methanobacteriota</taxon>
        <taxon>Stenosarchaea group</taxon>
        <taxon>Halobacteria</taxon>
        <taxon>Halobacteriales</taxon>
        <taxon>Haloferacaceae</taxon>
        <taxon>Halorubrum</taxon>
    </lineage>
</organism>
<comment type="caution">
    <text evidence="1">The sequence shown here is derived from an EMBL/GenBank/DDBJ whole genome shotgun (WGS) entry which is preliminary data.</text>
</comment>